<name>A0A3S0C9Z1_9BACL</name>
<evidence type="ECO:0000313" key="2">
    <source>
        <dbReference type="EMBL" id="RTE09255.1"/>
    </source>
</evidence>
<dbReference type="EMBL" id="RXHU01000034">
    <property type="protein sequence ID" value="RTE09255.1"/>
    <property type="molecule type" value="Genomic_DNA"/>
</dbReference>
<keyword evidence="1" id="KW-0472">Membrane</keyword>
<feature type="transmembrane region" description="Helical" evidence="1">
    <location>
        <begin position="68"/>
        <end position="86"/>
    </location>
</feature>
<proteinExistence type="predicted"/>
<comment type="caution">
    <text evidence="2">The sequence shown here is derived from an EMBL/GenBank/DDBJ whole genome shotgun (WGS) entry which is preliminary data.</text>
</comment>
<keyword evidence="1" id="KW-0812">Transmembrane</keyword>
<keyword evidence="3" id="KW-1185">Reference proteome</keyword>
<dbReference type="OrthoDB" id="2990512at2"/>
<organism evidence="2 3">
    <name type="scientific">Paenibacillus whitsoniae</name>
    <dbReference type="NCBI Taxonomy" id="2496558"/>
    <lineage>
        <taxon>Bacteria</taxon>
        <taxon>Bacillati</taxon>
        <taxon>Bacillota</taxon>
        <taxon>Bacilli</taxon>
        <taxon>Bacillales</taxon>
        <taxon>Paenibacillaceae</taxon>
        <taxon>Paenibacillus</taxon>
    </lineage>
</organism>
<evidence type="ECO:0000313" key="3">
    <source>
        <dbReference type="Proteomes" id="UP000276128"/>
    </source>
</evidence>
<keyword evidence="1" id="KW-1133">Transmembrane helix</keyword>
<dbReference type="RefSeq" id="WP_126141619.1">
    <property type="nucleotide sequence ID" value="NZ_RXHU01000034.1"/>
</dbReference>
<feature type="transmembrane region" description="Helical" evidence="1">
    <location>
        <begin position="44"/>
        <end position="62"/>
    </location>
</feature>
<reference evidence="2 3" key="1">
    <citation type="submission" date="2018-12" db="EMBL/GenBank/DDBJ databases">
        <title>Bacillus ochoae sp. nov., Paenibacillus whitsoniae sp. nov., Paenibacillus spiritus sp. nov. Isolated from the Mars Exploration Rover during spacecraft assembly.</title>
        <authorList>
            <person name="Seuylemezian A."/>
            <person name="Vaishampayan P."/>
        </authorList>
    </citation>
    <scope>NUCLEOTIDE SEQUENCE [LARGE SCALE GENOMIC DNA]</scope>
    <source>
        <strain evidence="2 3">MER 54</strain>
    </source>
</reference>
<accession>A0A3S0C9Z1</accession>
<protein>
    <recommendedName>
        <fullName evidence="4">YtpI family protein</fullName>
    </recommendedName>
</protein>
<sequence length="98" mass="11391">MLAAQTILFLLICVMLALTVFYSFRYRREAEPVKRGLYTARMNICMGLMLVLIAITQIFFFSESSFRRIFGTVLVLIGVFNFFVGVRNHGHYDRQLRG</sequence>
<dbReference type="InterPro" id="IPR025618">
    <property type="entry name" value="YtpI"/>
</dbReference>
<feature type="transmembrane region" description="Helical" evidence="1">
    <location>
        <begin position="6"/>
        <end position="24"/>
    </location>
</feature>
<evidence type="ECO:0000256" key="1">
    <source>
        <dbReference type="SAM" id="Phobius"/>
    </source>
</evidence>
<dbReference type="Pfam" id="PF14007">
    <property type="entry name" value="YtpI"/>
    <property type="match status" value="1"/>
</dbReference>
<dbReference type="Proteomes" id="UP000276128">
    <property type="component" value="Unassembled WGS sequence"/>
</dbReference>
<dbReference type="AlphaFoldDB" id="A0A3S0C9Z1"/>
<gene>
    <name evidence="2" type="ORF">EJQ19_12800</name>
</gene>
<evidence type="ECO:0008006" key="4">
    <source>
        <dbReference type="Google" id="ProtNLM"/>
    </source>
</evidence>